<organism evidence="1">
    <name type="scientific">Arundo donax</name>
    <name type="common">Giant reed</name>
    <name type="synonym">Donax arundinaceus</name>
    <dbReference type="NCBI Taxonomy" id="35708"/>
    <lineage>
        <taxon>Eukaryota</taxon>
        <taxon>Viridiplantae</taxon>
        <taxon>Streptophyta</taxon>
        <taxon>Embryophyta</taxon>
        <taxon>Tracheophyta</taxon>
        <taxon>Spermatophyta</taxon>
        <taxon>Magnoliopsida</taxon>
        <taxon>Liliopsida</taxon>
        <taxon>Poales</taxon>
        <taxon>Poaceae</taxon>
        <taxon>PACMAD clade</taxon>
        <taxon>Arundinoideae</taxon>
        <taxon>Arundineae</taxon>
        <taxon>Arundo</taxon>
    </lineage>
</organism>
<name>A0A0A9F1V6_ARUDO</name>
<reference evidence="1" key="2">
    <citation type="journal article" date="2015" name="Data Brief">
        <title>Shoot transcriptome of the giant reed, Arundo donax.</title>
        <authorList>
            <person name="Barrero R.A."/>
            <person name="Guerrero F.D."/>
            <person name="Moolhuijzen P."/>
            <person name="Goolsby J.A."/>
            <person name="Tidwell J."/>
            <person name="Bellgard S.E."/>
            <person name="Bellgard M.I."/>
        </authorList>
    </citation>
    <scope>NUCLEOTIDE SEQUENCE</scope>
    <source>
        <tissue evidence="1">Shoot tissue taken approximately 20 cm above the soil surface</tissue>
    </source>
</reference>
<proteinExistence type="predicted"/>
<protein>
    <submittedName>
        <fullName evidence="1">Uncharacterized protein</fullName>
    </submittedName>
</protein>
<evidence type="ECO:0000313" key="1">
    <source>
        <dbReference type="EMBL" id="JAE02283.1"/>
    </source>
</evidence>
<accession>A0A0A9F1V6</accession>
<dbReference type="EMBL" id="GBRH01195613">
    <property type="protein sequence ID" value="JAE02283.1"/>
    <property type="molecule type" value="Transcribed_RNA"/>
</dbReference>
<sequence length="173" mass="19265">MPRLLPALCCIPSISATPRFSFPQLARLRDLSHLPFACFVAESSSACSSRCPSRWCTTSCWGCEEEDRLLLQVAARHAGWVRRQRTGHGSCSDRACVQWRTWSRLTRIVILRCGDHGRRLEKGKKCVGHELSSWLRSPVLGLKEGSKNTCKLSFGVTIHRPSSCSGCKVGMGF</sequence>
<dbReference type="AlphaFoldDB" id="A0A0A9F1V6"/>
<reference evidence="1" key="1">
    <citation type="submission" date="2014-09" db="EMBL/GenBank/DDBJ databases">
        <authorList>
            <person name="Magalhaes I.L.F."/>
            <person name="Oliveira U."/>
            <person name="Santos F.R."/>
            <person name="Vidigal T.H.D.A."/>
            <person name="Brescovit A.D."/>
            <person name="Santos A.J."/>
        </authorList>
    </citation>
    <scope>NUCLEOTIDE SEQUENCE</scope>
    <source>
        <tissue evidence="1">Shoot tissue taken approximately 20 cm above the soil surface</tissue>
    </source>
</reference>